<reference evidence="2 3" key="1">
    <citation type="submission" date="2019-03" db="EMBL/GenBank/DDBJ databases">
        <title>Luteimonas zhaokaii sp.nov., isolated from the rectal contents of Plateau pika in Yushu, Qinghai Province, China.</title>
        <authorList>
            <person name="Zhang G."/>
        </authorList>
    </citation>
    <scope>NUCLEOTIDE SEQUENCE [LARGE SCALE GENOMIC DNA]</scope>
    <source>
        <strain evidence="2 3">B9</strain>
    </source>
</reference>
<accession>A0A4R5TNA0</accession>
<evidence type="ECO:0000313" key="2">
    <source>
        <dbReference type="EMBL" id="TDK23841.1"/>
    </source>
</evidence>
<dbReference type="EMBL" id="SMTF01000006">
    <property type="protein sequence ID" value="TDK23841.1"/>
    <property type="molecule type" value="Genomic_DNA"/>
</dbReference>
<dbReference type="OrthoDB" id="6023584at2"/>
<proteinExistence type="predicted"/>
<name>A0A4R5TNA0_9GAMM</name>
<keyword evidence="1" id="KW-0732">Signal</keyword>
<gene>
    <name evidence="2" type="ORF">E2F46_09945</name>
</gene>
<evidence type="ECO:0000256" key="1">
    <source>
        <dbReference type="SAM" id="SignalP"/>
    </source>
</evidence>
<dbReference type="Proteomes" id="UP000294796">
    <property type="component" value="Unassembled WGS sequence"/>
</dbReference>
<sequence length="144" mass="15739">MLRTGVLIWLAWLLCSAAPADAQAIESCPRLPDGSGLRWEQRDVPGMVFCKALSTADATEMFTVTLGGSLPFRPVGSQQVGRGTVGGQRVRWYRGSDGFDPTVQVRETLLRLGRGRDVHVVVRAPSEDVLETRMQLVEGLAFDP</sequence>
<feature type="signal peptide" evidence="1">
    <location>
        <begin position="1"/>
        <end position="22"/>
    </location>
</feature>
<comment type="caution">
    <text evidence="2">The sequence shown here is derived from an EMBL/GenBank/DDBJ whole genome shotgun (WGS) entry which is preliminary data.</text>
</comment>
<dbReference type="AlphaFoldDB" id="A0A4R5TNA0"/>
<evidence type="ECO:0000313" key="3">
    <source>
        <dbReference type="Proteomes" id="UP000294796"/>
    </source>
</evidence>
<dbReference type="RefSeq" id="WP_133321938.1">
    <property type="nucleotide sequence ID" value="NZ_SMTF01000006.1"/>
</dbReference>
<keyword evidence="3" id="KW-1185">Reference proteome</keyword>
<feature type="chain" id="PRO_5020450864" evidence="1">
    <location>
        <begin position="23"/>
        <end position="144"/>
    </location>
</feature>
<protein>
    <submittedName>
        <fullName evidence="2">Uncharacterized protein</fullName>
    </submittedName>
</protein>
<organism evidence="2 3">
    <name type="scientific">Luteimonas aestuarii</name>
    <dbReference type="NCBI Taxonomy" id="453837"/>
    <lineage>
        <taxon>Bacteria</taxon>
        <taxon>Pseudomonadati</taxon>
        <taxon>Pseudomonadota</taxon>
        <taxon>Gammaproteobacteria</taxon>
        <taxon>Lysobacterales</taxon>
        <taxon>Lysobacteraceae</taxon>
        <taxon>Luteimonas</taxon>
    </lineage>
</organism>